<feature type="domain" description="ATPase AAA-type core" evidence="3">
    <location>
        <begin position="254"/>
        <end position="345"/>
    </location>
</feature>
<gene>
    <name evidence="4" type="ORF">GCM10022254_18920</name>
</gene>
<feature type="domain" description="Endonuclease GajA/Old nuclease/RecF-like AAA" evidence="2">
    <location>
        <begin position="1"/>
        <end position="46"/>
    </location>
</feature>
<evidence type="ECO:0000259" key="2">
    <source>
        <dbReference type="Pfam" id="PF13175"/>
    </source>
</evidence>
<organism evidence="4 5">
    <name type="scientific">Actinomadura meridiana</name>
    <dbReference type="NCBI Taxonomy" id="559626"/>
    <lineage>
        <taxon>Bacteria</taxon>
        <taxon>Bacillati</taxon>
        <taxon>Actinomycetota</taxon>
        <taxon>Actinomycetes</taxon>
        <taxon>Streptosporangiales</taxon>
        <taxon>Thermomonosporaceae</taxon>
        <taxon>Actinomadura</taxon>
    </lineage>
</organism>
<dbReference type="PANTHER" id="PTHR32182:SF22">
    <property type="entry name" value="ATP-DEPENDENT ENDONUCLEASE, OLD FAMILY-RELATED"/>
    <property type="match status" value="1"/>
</dbReference>
<keyword evidence="5" id="KW-1185">Reference proteome</keyword>
<dbReference type="EMBL" id="BAABAS010000005">
    <property type="protein sequence ID" value="GAA4228561.1"/>
    <property type="molecule type" value="Genomic_DNA"/>
</dbReference>
<keyword evidence="1" id="KW-0742">SOS response</keyword>
<dbReference type="Pfam" id="PF13304">
    <property type="entry name" value="AAA_21"/>
    <property type="match status" value="1"/>
</dbReference>
<evidence type="ECO:0000313" key="4">
    <source>
        <dbReference type="EMBL" id="GAA4228561.1"/>
    </source>
</evidence>
<comment type="caution">
    <text evidence="4">The sequence shown here is derived from an EMBL/GenBank/DDBJ whole genome shotgun (WGS) entry which is preliminary data.</text>
</comment>
<dbReference type="SUPFAM" id="SSF52540">
    <property type="entry name" value="P-loop containing nucleoside triphosphate hydrolases"/>
    <property type="match status" value="1"/>
</dbReference>
<keyword evidence="1" id="KW-0227">DNA damage</keyword>
<dbReference type="PIRSF" id="PIRSF029347">
    <property type="entry name" value="RecF"/>
    <property type="match status" value="1"/>
</dbReference>
<accession>A0ABP8BWF5</accession>
<dbReference type="InterPro" id="IPR027417">
    <property type="entry name" value="P-loop_NTPase"/>
</dbReference>
<dbReference type="Pfam" id="PF13175">
    <property type="entry name" value="AAA_15"/>
    <property type="match status" value="1"/>
</dbReference>
<dbReference type="InterPro" id="IPR003959">
    <property type="entry name" value="ATPase_AAA_core"/>
</dbReference>
<name>A0ABP8BWF5_9ACTN</name>
<evidence type="ECO:0000256" key="1">
    <source>
        <dbReference type="ARBA" id="ARBA00023236"/>
    </source>
</evidence>
<evidence type="ECO:0000259" key="3">
    <source>
        <dbReference type="Pfam" id="PF13304"/>
    </source>
</evidence>
<dbReference type="InterPro" id="IPR014555">
    <property type="entry name" value="RecF-like"/>
</dbReference>
<dbReference type="Proteomes" id="UP001501710">
    <property type="component" value="Unassembled WGS sequence"/>
</dbReference>
<proteinExistence type="predicted"/>
<reference evidence="5" key="1">
    <citation type="journal article" date="2019" name="Int. J. Syst. Evol. Microbiol.">
        <title>The Global Catalogue of Microorganisms (GCM) 10K type strain sequencing project: providing services to taxonomists for standard genome sequencing and annotation.</title>
        <authorList>
            <consortium name="The Broad Institute Genomics Platform"/>
            <consortium name="The Broad Institute Genome Sequencing Center for Infectious Disease"/>
            <person name="Wu L."/>
            <person name="Ma J."/>
        </authorList>
    </citation>
    <scope>NUCLEOTIDE SEQUENCE [LARGE SCALE GENOMIC DNA]</scope>
    <source>
        <strain evidence="5">JCM 17440</strain>
    </source>
</reference>
<dbReference type="InterPro" id="IPR041685">
    <property type="entry name" value="AAA_GajA/Old/RecF-like"/>
</dbReference>
<evidence type="ECO:0000313" key="5">
    <source>
        <dbReference type="Proteomes" id="UP001501710"/>
    </source>
</evidence>
<protein>
    <submittedName>
        <fullName evidence="4">AAA family ATPase</fullName>
    </submittedName>
</protein>
<sequence length="407" mass="45332">MITRIEIDGFKSFLDFQLDVPPFLALVGPNASGKSNLLDAIKLVANIMMFGPERGLIAQDRGGAADLFHRFADGDSVNTVTITVDMIIGGVQGFGPVPIRSRVVLRKNAGVPEVSESVAWVSTPEELSWLERRGVSVNSAGELREGRRTLERYGEPAFIQMVPGDGLPRMGQFWRHLLLEVRWWHPFSLEPKHMRRPAEGPDMLPLETDGRNLAAVLHRLGEWDELWRVEADLAAVIPGATEIKPLFDERRQEYDFDVVFASSGLVQPRLLSDGTLRAMGLLAARHDPLQMGTLAIEEVENGLHPSRVAELVRRLTRDLPDFRADESLRSPHQVLLTTHSPALVSALWPEQAEGLVFTESVTHVEGARQRRSKVTRALPVAENGEPGTFTSPWDVEEFLSVVEWSEP</sequence>
<dbReference type="PANTHER" id="PTHR32182">
    <property type="entry name" value="DNA REPLICATION AND REPAIR PROTEIN RECF"/>
    <property type="match status" value="1"/>
</dbReference>
<dbReference type="Gene3D" id="3.40.50.300">
    <property type="entry name" value="P-loop containing nucleotide triphosphate hydrolases"/>
    <property type="match status" value="2"/>
</dbReference>
<dbReference type="RefSeq" id="WP_344893079.1">
    <property type="nucleotide sequence ID" value="NZ_BAABAS010000005.1"/>
</dbReference>